<gene>
    <name evidence="3" type="primary">thpR</name>
    <name evidence="3" type="ORF">F8568_041885</name>
</gene>
<dbReference type="RefSeq" id="WP_151599615.1">
    <property type="nucleotide sequence ID" value="NZ_WBMS02000057.1"/>
</dbReference>
<accession>A0A6I4MSH0</accession>
<sequence>MRLFVALVPPPDILDELEEAVLPHKDDVPELKWVRRELLHVTLAFLGECDDRTVDRLLPRLERAARRHERMTLSLAGSGAFPGNGAHARVLWTGLYGDRRGLARLAASVAAAGRRAGTPPDKHRTFRPHMTIARSRQPTDVRPLMEALSAFATGSWTADAVQLMCSHLPGKQYDQLTYEPLKTWSLRYSSGGGGAGRSASGGPQGTP</sequence>
<dbReference type="EC" id="3.1.4.58" evidence="2"/>
<proteinExistence type="inferred from homology"/>
<protein>
    <recommendedName>
        <fullName evidence="2">RNA 2',3'-cyclic phosphodiesterase</fullName>
        <shortName evidence="2">RNA 2',3'-CPDase</shortName>
        <ecNumber evidence="2">3.1.4.58</ecNumber>
    </recommendedName>
</protein>
<dbReference type="PANTHER" id="PTHR35561:SF1">
    <property type="entry name" value="RNA 2',3'-CYCLIC PHOSPHODIESTERASE"/>
    <property type="match status" value="1"/>
</dbReference>
<dbReference type="SUPFAM" id="SSF55144">
    <property type="entry name" value="LigT-like"/>
    <property type="match status" value="1"/>
</dbReference>
<comment type="function">
    <text evidence="2">Hydrolyzes RNA 2',3'-cyclic phosphodiester to an RNA 2'-phosphomonoester.</text>
</comment>
<evidence type="ECO:0000313" key="4">
    <source>
        <dbReference type="Proteomes" id="UP000462055"/>
    </source>
</evidence>
<dbReference type="AlphaFoldDB" id="A0A6I4MSH0"/>
<dbReference type="EMBL" id="WBMS02000057">
    <property type="protein sequence ID" value="MWA06787.1"/>
    <property type="molecule type" value="Genomic_DNA"/>
</dbReference>
<keyword evidence="4" id="KW-1185">Reference proteome</keyword>
<dbReference type="NCBIfam" id="TIGR02258">
    <property type="entry name" value="2_5_ligase"/>
    <property type="match status" value="1"/>
</dbReference>
<dbReference type="InterPro" id="IPR009097">
    <property type="entry name" value="Cyclic_Pdiesterase"/>
</dbReference>
<comment type="catalytic activity">
    <reaction evidence="2">
        <text>a 3'-end 2',3'-cyclophospho-ribonucleotide-RNA + H2O = a 3'-end 2'-phospho-ribonucleotide-RNA + H(+)</text>
        <dbReference type="Rhea" id="RHEA:11828"/>
        <dbReference type="Rhea" id="RHEA-COMP:10464"/>
        <dbReference type="Rhea" id="RHEA-COMP:17353"/>
        <dbReference type="ChEBI" id="CHEBI:15377"/>
        <dbReference type="ChEBI" id="CHEBI:15378"/>
        <dbReference type="ChEBI" id="CHEBI:83064"/>
        <dbReference type="ChEBI" id="CHEBI:173113"/>
        <dbReference type="EC" id="3.1.4.58"/>
    </reaction>
</comment>
<evidence type="ECO:0000256" key="2">
    <source>
        <dbReference type="HAMAP-Rule" id="MF_01940"/>
    </source>
</evidence>
<keyword evidence="1 2" id="KW-0378">Hydrolase</keyword>
<reference evidence="3" key="1">
    <citation type="submission" date="2019-12" db="EMBL/GenBank/DDBJ databases">
        <title>Actinomadura physcomitrii sp. nov., a novel actinomycete isolated from moss [Physcomitrium sphaericum (Ludw) Fuernr].</title>
        <authorList>
            <person name="Zhuang X."/>
        </authorList>
    </citation>
    <scope>NUCLEOTIDE SEQUENCE [LARGE SCALE GENOMIC DNA]</scope>
    <source>
        <strain evidence="3">LD22</strain>
    </source>
</reference>
<comment type="similarity">
    <text evidence="2">Belongs to the 2H phosphoesterase superfamily. ThpR family.</text>
</comment>
<dbReference type="Gene3D" id="3.90.1140.10">
    <property type="entry name" value="Cyclic phosphodiesterase"/>
    <property type="match status" value="1"/>
</dbReference>
<feature type="short sequence motif" description="HXTX 1" evidence="2">
    <location>
        <begin position="40"/>
        <end position="43"/>
    </location>
</feature>
<organism evidence="3 4">
    <name type="scientific">Actinomadura physcomitrii</name>
    <dbReference type="NCBI Taxonomy" id="2650748"/>
    <lineage>
        <taxon>Bacteria</taxon>
        <taxon>Bacillati</taxon>
        <taxon>Actinomycetota</taxon>
        <taxon>Actinomycetes</taxon>
        <taxon>Streptosporangiales</taxon>
        <taxon>Thermomonosporaceae</taxon>
        <taxon>Actinomadura</taxon>
    </lineage>
</organism>
<dbReference type="Pfam" id="PF13563">
    <property type="entry name" value="2_5_RNA_ligase2"/>
    <property type="match status" value="1"/>
</dbReference>
<comment type="caution">
    <text evidence="3">The sequence shown here is derived from an EMBL/GenBank/DDBJ whole genome shotgun (WGS) entry which is preliminary data.</text>
</comment>
<feature type="active site" description="Proton donor" evidence="2">
    <location>
        <position position="40"/>
    </location>
</feature>
<name>A0A6I4MSH0_9ACTN</name>
<dbReference type="InterPro" id="IPR004175">
    <property type="entry name" value="RNA_CPDase"/>
</dbReference>
<dbReference type="GO" id="GO:0004113">
    <property type="term" value="F:2',3'-cyclic-nucleotide 3'-phosphodiesterase activity"/>
    <property type="evidence" value="ECO:0007669"/>
    <property type="project" value="InterPro"/>
</dbReference>
<evidence type="ECO:0000313" key="3">
    <source>
        <dbReference type="EMBL" id="MWA06787.1"/>
    </source>
</evidence>
<dbReference type="PANTHER" id="PTHR35561">
    <property type="entry name" value="RNA 2',3'-CYCLIC PHOSPHODIESTERASE"/>
    <property type="match status" value="1"/>
</dbReference>
<dbReference type="GO" id="GO:0008664">
    <property type="term" value="F:RNA 2',3'-cyclic 3'-phosphodiesterase activity"/>
    <property type="evidence" value="ECO:0007669"/>
    <property type="project" value="UniProtKB-EC"/>
</dbReference>
<feature type="active site" description="Proton acceptor" evidence="2">
    <location>
        <position position="129"/>
    </location>
</feature>
<dbReference type="HAMAP" id="MF_01940">
    <property type="entry name" value="RNA_CPDase"/>
    <property type="match status" value="1"/>
</dbReference>
<feature type="short sequence motif" description="HXTX 2" evidence="2">
    <location>
        <begin position="129"/>
        <end position="132"/>
    </location>
</feature>
<dbReference type="Proteomes" id="UP000462055">
    <property type="component" value="Unassembled WGS sequence"/>
</dbReference>
<evidence type="ECO:0000256" key="1">
    <source>
        <dbReference type="ARBA" id="ARBA00022801"/>
    </source>
</evidence>